<reference evidence="8" key="1">
    <citation type="submission" date="2019-01" db="EMBL/GenBank/DDBJ databases">
        <title>Cytophagaceae bacterium strain CAR-16.</title>
        <authorList>
            <person name="Chen W.-M."/>
        </authorList>
    </citation>
    <scope>NUCLEOTIDE SEQUENCE [LARGE SCALE GENOMIC DNA]</scope>
    <source>
        <strain evidence="8">WWJ-16</strain>
    </source>
</reference>
<feature type="domain" description="Cysteine-rich" evidence="6">
    <location>
        <begin position="148"/>
        <end position="235"/>
    </location>
</feature>
<dbReference type="Pfam" id="PF02754">
    <property type="entry name" value="CCG"/>
    <property type="match status" value="2"/>
</dbReference>
<dbReference type="EMBL" id="SBKN01000003">
    <property type="protein sequence ID" value="RXR22909.1"/>
    <property type="molecule type" value="Genomic_DNA"/>
</dbReference>
<proteinExistence type="predicted"/>
<dbReference type="InterPro" id="IPR051460">
    <property type="entry name" value="HdrC_iron-sulfur_subunit"/>
</dbReference>
<dbReference type="InterPro" id="IPR004017">
    <property type="entry name" value="Cys_rich_dom"/>
</dbReference>
<keyword evidence="8" id="KW-1185">Reference proteome</keyword>
<keyword evidence="2" id="KW-0479">Metal-binding</keyword>
<evidence type="ECO:0000259" key="6">
    <source>
        <dbReference type="Pfam" id="PF02754"/>
    </source>
</evidence>
<dbReference type="PANTHER" id="PTHR43255:SF1">
    <property type="entry name" value="IRON-SULFUR-BINDING OXIDOREDUCTASE FADF-RELATED"/>
    <property type="match status" value="1"/>
</dbReference>
<dbReference type="GO" id="GO:0005886">
    <property type="term" value="C:plasma membrane"/>
    <property type="evidence" value="ECO:0007669"/>
    <property type="project" value="TreeGrafter"/>
</dbReference>
<evidence type="ECO:0000313" key="8">
    <source>
        <dbReference type="Proteomes" id="UP000289857"/>
    </source>
</evidence>
<name>A0A4Q1KCH9_9FLAO</name>
<dbReference type="PANTHER" id="PTHR43255">
    <property type="entry name" value="IRON-SULFUR-BINDING OXIDOREDUCTASE FADF-RELATED-RELATED"/>
    <property type="match status" value="1"/>
</dbReference>
<evidence type="ECO:0000256" key="5">
    <source>
        <dbReference type="ARBA" id="ARBA00023014"/>
    </source>
</evidence>
<dbReference type="AlphaFoldDB" id="A0A4Q1KCH9"/>
<dbReference type="RefSeq" id="WP_129461139.1">
    <property type="nucleotide sequence ID" value="NZ_SBKN01000003.1"/>
</dbReference>
<dbReference type="GO" id="GO:0046872">
    <property type="term" value="F:metal ion binding"/>
    <property type="evidence" value="ECO:0007669"/>
    <property type="project" value="UniProtKB-KW"/>
</dbReference>
<feature type="domain" description="Cysteine-rich" evidence="6">
    <location>
        <begin position="22"/>
        <end position="108"/>
    </location>
</feature>
<evidence type="ECO:0000256" key="3">
    <source>
        <dbReference type="ARBA" id="ARBA00023002"/>
    </source>
</evidence>
<dbReference type="GO" id="GO:0016491">
    <property type="term" value="F:oxidoreductase activity"/>
    <property type="evidence" value="ECO:0007669"/>
    <property type="project" value="UniProtKB-KW"/>
</dbReference>
<keyword evidence="3" id="KW-0560">Oxidoreductase</keyword>
<dbReference type="OrthoDB" id="9794954at2"/>
<comment type="caution">
    <text evidence="7">The sequence shown here is derived from an EMBL/GenBank/DDBJ whole genome shotgun (WGS) entry which is preliminary data.</text>
</comment>
<sequence length="263" mass="29038">MAENLIVPTMAEMLAQGQQPEVLFWVGCAGSFDDRAKRITKAFVKILNNANVSFAVLGTEESCTGDPAKRAGNEFLFQMQAMMNIQVLNAYEAKKIVTACPHCFNTLKNEYPELGGHYQVVHHTQFLKELLDNGRLKIEGGTYKGKRITFHDPCYLGRANSVYEAPRDLIQKLDAELVEMKRSKANGLCCGAGGAQMFKEPEAGNKDINIERTDDALETKPEVIAAGCPFCNTMLTDGVKHNHKEADIKVLDIAELIANAQDL</sequence>
<dbReference type="GO" id="GO:0051539">
    <property type="term" value="F:4 iron, 4 sulfur cluster binding"/>
    <property type="evidence" value="ECO:0007669"/>
    <property type="project" value="UniProtKB-KW"/>
</dbReference>
<keyword evidence="4" id="KW-0408">Iron</keyword>
<keyword evidence="1" id="KW-0004">4Fe-4S</keyword>
<keyword evidence="5" id="KW-0411">Iron-sulfur</keyword>
<evidence type="ECO:0000256" key="1">
    <source>
        <dbReference type="ARBA" id="ARBA00022485"/>
    </source>
</evidence>
<evidence type="ECO:0000256" key="4">
    <source>
        <dbReference type="ARBA" id="ARBA00023004"/>
    </source>
</evidence>
<evidence type="ECO:0000313" key="7">
    <source>
        <dbReference type="EMBL" id="RXR22909.1"/>
    </source>
</evidence>
<evidence type="ECO:0000256" key="2">
    <source>
        <dbReference type="ARBA" id="ARBA00022723"/>
    </source>
</evidence>
<dbReference type="Proteomes" id="UP000289857">
    <property type="component" value="Unassembled WGS sequence"/>
</dbReference>
<protein>
    <submittedName>
        <fullName evidence="7">(Fe-S)-binding protein</fullName>
    </submittedName>
</protein>
<gene>
    <name evidence="7" type="ORF">EQG61_06675</name>
</gene>
<accession>A0A4Q1KCH9</accession>
<organism evidence="7 8">
    <name type="scientific">Flavobacterium stagni</name>
    <dbReference type="NCBI Taxonomy" id="2506421"/>
    <lineage>
        <taxon>Bacteria</taxon>
        <taxon>Pseudomonadati</taxon>
        <taxon>Bacteroidota</taxon>
        <taxon>Flavobacteriia</taxon>
        <taxon>Flavobacteriales</taxon>
        <taxon>Flavobacteriaceae</taxon>
        <taxon>Flavobacterium</taxon>
    </lineage>
</organism>